<comment type="similarity">
    <text evidence="2">Belongs to the XPF family.</text>
</comment>
<dbReference type="InterPro" id="IPR010994">
    <property type="entry name" value="RuvA_2-like"/>
</dbReference>
<evidence type="ECO:0000256" key="4">
    <source>
        <dbReference type="ARBA" id="ARBA00022759"/>
    </source>
</evidence>
<dbReference type="Gene3D" id="3.40.50.10130">
    <property type="match status" value="1"/>
</dbReference>
<dbReference type="AlphaFoldDB" id="A0A6S7G7E1"/>
<dbReference type="GO" id="GO:0003684">
    <property type="term" value="F:damaged DNA binding"/>
    <property type="evidence" value="ECO:0007669"/>
    <property type="project" value="TreeGrafter"/>
</dbReference>
<dbReference type="GO" id="GO:0000712">
    <property type="term" value="P:resolution of meiotic recombination intermediates"/>
    <property type="evidence" value="ECO:0007669"/>
    <property type="project" value="TreeGrafter"/>
</dbReference>
<accession>A0A6S7G7E1</accession>
<protein>
    <recommendedName>
        <fullName evidence="10">DNA repair endonuclease XPF</fullName>
    </recommendedName>
</protein>
<dbReference type="SUPFAM" id="SSF47781">
    <property type="entry name" value="RuvA domain 2-like"/>
    <property type="match status" value="1"/>
</dbReference>
<dbReference type="CDD" id="cd20078">
    <property type="entry name" value="XPF_nuclease_XPF_euk"/>
    <property type="match status" value="1"/>
</dbReference>
<evidence type="ECO:0000256" key="6">
    <source>
        <dbReference type="ARBA" id="ARBA00022801"/>
    </source>
</evidence>
<evidence type="ECO:0000256" key="11">
    <source>
        <dbReference type="SAM" id="MobiDB-lite"/>
    </source>
</evidence>
<feature type="compositionally biased region" description="Acidic residues" evidence="11">
    <location>
        <begin position="134"/>
        <end position="145"/>
    </location>
</feature>
<dbReference type="GO" id="GO:1901255">
    <property type="term" value="P:nucleotide-excision repair involved in interstrand cross-link repair"/>
    <property type="evidence" value="ECO:0007669"/>
    <property type="project" value="TreeGrafter"/>
</dbReference>
<keyword evidence="3" id="KW-0540">Nuclease</keyword>
<evidence type="ECO:0000256" key="10">
    <source>
        <dbReference type="ARBA" id="ARBA00072370"/>
    </source>
</evidence>
<dbReference type="GO" id="GO:0000724">
    <property type="term" value="P:double-strand break repair via homologous recombination"/>
    <property type="evidence" value="ECO:0007669"/>
    <property type="project" value="TreeGrafter"/>
</dbReference>
<evidence type="ECO:0000256" key="7">
    <source>
        <dbReference type="ARBA" id="ARBA00023125"/>
    </source>
</evidence>
<keyword evidence="7" id="KW-0238">DNA-binding</keyword>
<dbReference type="PANTHER" id="PTHR10150">
    <property type="entry name" value="DNA REPAIR ENDONUCLEASE XPF"/>
    <property type="match status" value="1"/>
</dbReference>
<feature type="compositionally biased region" description="Basic residues" evidence="11">
    <location>
        <begin position="99"/>
        <end position="119"/>
    </location>
</feature>
<dbReference type="Pfam" id="PF02732">
    <property type="entry name" value="ERCC4"/>
    <property type="match status" value="1"/>
</dbReference>
<evidence type="ECO:0000256" key="3">
    <source>
        <dbReference type="ARBA" id="ARBA00022722"/>
    </source>
</evidence>
<dbReference type="InterPro" id="IPR011335">
    <property type="entry name" value="Restrct_endonuc-II-like"/>
</dbReference>
<comment type="caution">
    <text evidence="13">The sequence shown here is derived from an EMBL/GenBank/DDBJ whole genome shotgun (WGS) entry which is preliminary data.</text>
</comment>
<feature type="region of interest" description="Disordered" evidence="11">
    <location>
        <begin position="278"/>
        <end position="315"/>
    </location>
</feature>
<sequence>MALFTTLVLEESPKWKVLKDVLEDVDKEKAADKSGETGHVLIAASDQRTCSQLREYLCAGGKALLTRLYNKNETRKSSEQTASTSNEKSTKQPDPKGKGQGKKSKTKTKVSKQKSKSKSNKTIDAFLKVLDEKEEDTCQNEEQELEGTSKGAETTTRTGKLLLKIDTPDECDITFGLVSTPLIVIHPLTGASDPYSLTRTLHEIEPRYVILYDAQMEFVRQLEVFKASRPGIPLRIYFMIYAGSVEEQRYLTRLRKENEAFEMLIKSKATMVIPEERDGKTEAAVQLNRDPSKPSSVASTRQAGGREPDVSGNRKITVDAREFRSELPSLIHKRGIDIEPVTLEVGDYILTPDMCVERKSVADLISSLNSGRLYTQCVAMTRFYKRPVLLIEFDPTKSFSLQAKSSLSNEISLQNVTTKLALLTIHFPRLKILWCPSPYATAELFDELKHNQPEPEAAVAMEIGNDSSSAVGGDRYNAAPQDFLNKLPGINSKNCRSVMNKVKNIHELSQLPQVYLQEILGNASNAKILWEFFHDNHKLDASKR</sequence>
<dbReference type="GO" id="GO:0003697">
    <property type="term" value="F:single-stranded DNA binding"/>
    <property type="evidence" value="ECO:0007669"/>
    <property type="project" value="TreeGrafter"/>
</dbReference>
<feature type="region of interest" description="Disordered" evidence="11">
    <location>
        <begin position="71"/>
        <end position="119"/>
    </location>
</feature>
<dbReference type="InterPro" id="IPR047520">
    <property type="entry name" value="XPF_nuclease"/>
</dbReference>
<reference evidence="13" key="1">
    <citation type="submission" date="2020-04" db="EMBL/GenBank/DDBJ databases">
        <authorList>
            <person name="Alioto T."/>
            <person name="Alioto T."/>
            <person name="Gomez Garrido J."/>
        </authorList>
    </citation>
    <scope>NUCLEOTIDE SEQUENCE</scope>
    <source>
        <strain evidence="13">A484AB</strain>
    </source>
</reference>
<dbReference type="PANTHER" id="PTHR10150:SF0">
    <property type="entry name" value="DNA REPAIR ENDONUCLEASE XPF"/>
    <property type="match status" value="1"/>
</dbReference>
<dbReference type="SUPFAM" id="SSF52980">
    <property type="entry name" value="Restriction endonuclease-like"/>
    <property type="match status" value="1"/>
</dbReference>
<keyword evidence="6" id="KW-0378">Hydrolase</keyword>
<gene>
    <name evidence="13" type="ORF">PACLA_8A000172</name>
</gene>
<comment type="subcellular location">
    <subcellularLocation>
        <location evidence="1">Nucleus</location>
    </subcellularLocation>
</comment>
<evidence type="ECO:0000256" key="9">
    <source>
        <dbReference type="ARBA" id="ARBA00023242"/>
    </source>
</evidence>
<feature type="region of interest" description="Disordered" evidence="11">
    <location>
        <begin position="134"/>
        <end position="153"/>
    </location>
</feature>
<dbReference type="OrthoDB" id="6019266at2759"/>
<feature type="compositionally biased region" description="Polar residues" evidence="11">
    <location>
        <begin position="293"/>
        <end position="302"/>
    </location>
</feature>
<dbReference type="Gene3D" id="1.10.150.20">
    <property type="entry name" value="5' to 3' exonuclease, C-terminal subdomain"/>
    <property type="match status" value="1"/>
</dbReference>
<evidence type="ECO:0000256" key="5">
    <source>
        <dbReference type="ARBA" id="ARBA00022763"/>
    </source>
</evidence>
<keyword evidence="8" id="KW-0234">DNA repair</keyword>
<name>A0A6S7G7E1_PARCT</name>
<dbReference type="GO" id="GO:0000110">
    <property type="term" value="C:nucleotide-excision repair factor 1 complex"/>
    <property type="evidence" value="ECO:0007669"/>
    <property type="project" value="TreeGrafter"/>
</dbReference>
<dbReference type="GO" id="GO:0000014">
    <property type="term" value="F:single-stranded DNA endodeoxyribonuclease activity"/>
    <property type="evidence" value="ECO:0007669"/>
    <property type="project" value="TreeGrafter"/>
</dbReference>
<dbReference type="EMBL" id="CACRXK020001048">
    <property type="protein sequence ID" value="CAB3986643.1"/>
    <property type="molecule type" value="Genomic_DNA"/>
</dbReference>
<evidence type="ECO:0000256" key="1">
    <source>
        <dbReference type="ARBA" id="ARBA00004123"/>
    </source>
</evidence>
<keyword evidence="14" id="KW-1185">Reference proteome</keyword>
<dbReference type="Proteomes" id="UP001152795">
    <property type="component" value="Unassembled WGS sequence"/>
</dbReference>
<feature type="domain" description="ERCC4" evidence="12">
    <location>
        <begin position="315"/>
        <end position="395"/>
    </location>
</feature>
<dbReference type="FunFam" id="3.40.50.10130:FF:000002">
    <property type="entry name" value="DNA repair endonuclease XPF"/>
    <property type="match status" value="1"/>
</dbReference>
<keyword evidence="4 13" id="KW-0255">Endonuclease</keyword>
<dbReference type="InterPro" id="IPR006166">
    <property type="entry name" value="ERCC4_domain"/>
</dbReference>
<keyword evidence="9" id="KW-0539">Nucleus</keyword>
<evidence type="ECO:0000259" key="12">
    <source>
        <dbReference type="SMART" id="SM00891"/>
    </source>
</evidence>
<evidence type="ECO:0000313" key="14">
    <source>
        <dbReference type="Proteomes" id="UP001152795"/>
    </source>
</evidence>
<evidence type="ECO:0000313" key="13">
    <source>
        <dbReference type="EMBL" id="CAB3986643.1"/>
    </source>
</evidence>
<evidence type="ECO:0000256" key="8">
    <source>
        <dbReference type="ARBA" id="ARBA00023204"/>
    </source>
</evidence>
<organism evidence="13 14">
    <name type="scientific">Paramuricea clavata</name>
    <name type="common">Red gorgonian</name>
    <name type="synonym">Violescent sea-whip</name>
    <dbReference type="NCBI Taxonomy" id="317549"/>
    <lineage>
        <taxon>Eukaryota</taxon>
        <taxon>Metazoa</taxon>
        <taxon>Cnidaria</taxon>
        <taxon>Anthozoa</taxon>
        <taxon>Octocorallia</taxon>
        <taxon>Malacalcyonacea</taxon>
        <taxon>Plexauridae</taxon>
        <taxon>Paramuricea</taxon>
    </lineage>
</organism>
<feature type="compositionally biased region" description="Basic and acidic residues" evidence="11">
    <location>
        <begin position="88"/>
        <end position="97"/>
    </location>
</feature>
<keyword evidence="5" id="KW-0227">DNA damage</keyword>
<evidence type="ECO:0000256" key="2">
    <source>
        <dbReference type="ARBA" id="ARBA00010015"/>
    </source>
</evidence>
<dbReference type="SMART" id="SM00891">
    <property type="entry name" value="ERCC4"/>
    <property type="match status" value="1"/>
</dbReference>
<proteinExistence type="inferred from homology"/>